<dbReference type="SUPFAM" id="SSF51182">
    <property type="entry name" value="RmlC-like cupins"/>
    <property type="match status" value="1"/>
</dbReference>
<feature type="domain" description="HTH cro/C1-type" evidence="4">
    <location>
        <begin position="21"/>
        <end position="75"/>
    </location>
</feature>
<reference evidence="5" key="1">
    <citation type="journal article" date="2015" name="Proc. Natl. Acad. Sci. U.S.A.">
        <title>Bacterial clade with the ribosomal RNA operon on a small plasmid rather than the chromosome.</title>
        <authorList>
            <person name="Anda M."/>
            <person name="Ohtsubo Y."/>
            <person name="Okubo T."/>
            <person name="Sugawara M."/>
            <person name="Nagata Y."/>
            <person name="Tsuda M."/>
            <person name="Minamisawa K."/>
            <person name="Mitsui H."/>
        </authorList>
    </citation>
    <scope>NUCLEOTIDE SEQUENCE</scope>
    <source>
        <strain evidence="5">JCM 14755</strain>
    </source>
</reference>
<proteinExistence type="predicted"/>
<keyword evidence="1" id="KW-0805">Transcription regulation</keyword>
<keyword evidence="2" id="KW-0238">DNA-binding</keyword>
<dbReference type="InterPro" id="IPR050807">
    <property type="entry name" value="TransReg_Diox_bact_type"/>
</dbReference>
<sequence length="189" mass="20454">MSSILRSQDGSDVLAHVSDNLRRLRLASGLSQAALAKASGISRRMIVSVEAGEANISLSSLDKLAAAMGVGFVDLVRDPARGSQDDIDQVTWRGTAPGSSAVLLCSAPAAREAQMWHWTLGPGDRYDAEPDPQGWHEMIFVIEGTLDLELHDDLRRQPAGSYTVYGTDRAYAYANRGEGPVRFIRNVIS</sequence>
<dbReference type="RefSeq" id="WP_062226065.1">
    <property type="nucleotide sequence ID" value="NZ_BBWR01000002.1"/>
</dbReference>
<keyword evidence="3" id="KW-0804">Transcription</keyword>
<dbReference type="AlphaFoldDB" id="A0A0P0Z325"/>
<dbReference type="Gene3D" id="2.60.120.10">
    <property type="entry name" value="Jelly Rolls"/>
    <property type="match status" value="1"/>
</dbReference>
<dbReference type="InterPro" id="IPR010982">
    <property type="entry name" value="Lambda_DNA-bd_dom_sf"/>
</dbReference>
<dbReference type="PANTHER" id="PTHR46797">
    <property type="entry name" value="HTH-TYPE TRANSCRIPTIONAL REGULATOR"/>
    <property type="match status" value="1"/>
</dbReference>
<dbReference type="PANTHER" id="PTHR46797:SF23">
    <property type="entry name" value="HTH-TYPE TRANSCRIPTIONAL REGULATOR SUTR"/>
    <property type="match status" value="1"/>
</dbReference>
<evidence type="ECO:0000256" key="3">
    <source>
        <dbReference type="ARBA" id="ARBA00023163"/>
    </source>
</evidence>
<name>A0A0P0Z325_9HYPH</name>
<evidence type="ECO:0000313" key="5">
    <source>
        <dbReference type="EMBL" id="BAT28496.1"/>
    </source>
</evidence>
<accession>A0A0P0Z325</accession>
<evidence type="ECO:0000256" key="1">
    <source>
        <dbReference type="ARBA" id="ARBA00023015"/>
    </source>
</evidence>
<dbReference type="Pfam" id="PF01381">
    <property type="entry name" value="HTH_3"/>
    <property type="match status" value="1"/>
</dbReference>
<dbReference type="GO" id="GO:0003700">
    <property type="term" value="F:DNA-binding transcription factor activity"/>
    <property type="evidence" value="ECO:0007669"/>
    <property type="project" value="TreeGrafter"/>
</dbReference>
<dbReference type="SUPFAM" id="SSF47413">
    <property type="entry name" value="lambda repressor-like DNA-binding domains"/>
    <property type="match status" value="1"/>
</dbReference>
<dbReference type="PROSITE" id="PS50943">
    <property type="entry name" value="HTH_CROC1"/>
    <property type="match status" value="1"/>
</dbReference>
<dbReference type="CDD" id="cd02209">
    <property type="entry name" value="cupin_XRE_C"/>
    <property type="match status" value="1"/>
</dbReference>
<evidence type="ECO:0000259" key="4">
    <source>
        <dbReference type="PROSITE" id="PS50943"/>
    </source>
</evidence>
<dbReference type="Gene3D" id="1.10.260.40">
    <property type="entry name" value="lambda repressor-like DNA-binding domains"/>
    <property type="match status" value="1"/>
</dbReference>
<dbReference type="CDD" id="cd00093">
    <property type="entry name" value="HTH_XRE"/>
    <property type="match status" value="1"/>
</dbReference>
<evidence type="ECO:0000256" key="2">
    <source>
        <dbReference type="ARBA" id="ARBA00023125"/>
    </source>
</evidence>
<dbReference type="OrthoDB" id="9810578at2"/>
<organism evidence="5">
    <name type="scientific">Aureimonas frigidaquae</name>
    <dbReference type="NCBI Taxonomy" id="424757"/>
    <lineage>
        <taxon>Bacteria</taxon>
        <taxon>Pseudomonadati</taxon>
        <taxon>Pseudomonadota</taxon>
        <taxon>Alphaproteobacteria</taxon>
        <taxon>Hyphomicrobiales</taxon>
        <taxon>Aurantimonadaceae</taxon>
        <taxon>Aureimonas</taxon>
    </lineage>
</organism>
<protein>
    <submittedName>
        <fullName evidence="5">Transcriptional regulator</fullName>
    </submittedName>
</protein>
<dbReference type="InterPro" id="IPR001387">
    <property type="entry name" value="Cro/C1-type_HTH"/>
</dbReference>
<dbReference type="GO" id="GO:0003677">
    <property type="term" value="F:DNA binding"/>
    <property type="evidence" value="ECO:0007669"/>
    <property type="project" value="UniProtKB-KW"/>
</dbReference>
<dbReference type="SMART" id="SM00530">
    <property type="entry name" value="HTH_XRE"/>
    <property type="match status" value="1"/>
</dbReference>
<dbReference type="EMBL" id="LC066377">
    <property type="protein sequence ID" value="BAT28496.1"/>
    <property type="molecule type" value="Genomic_DNA"/>
</dbReference>
<dbReference type="InterPro" id="IPR011051">
    <property type="entry name" value="RmlC_Cupin_sf"/>
</dbReference>
<dbReference type="InterPro" id="IPR014710">
    <property type="entry name" value="RmlC-like_jellyroll"/>
</dbReference>
<dbReference type="GO" id="GO:0005829">
    <property type="term" value="C:cytosol"/>
    <property type="evidence" value="ECO:0007669"/>
    <property type="project" value="TreeGrafter"/>
</dbReference>